<evidence type="ECO:0000313" key="2">
    <source>
        <dbReference type="Proteomes" id="UP000217696"/>
    </source>
</evidence>
<accession>A0A0U5BHH9</accession>
<dbReference type="EMBL" id="AP017312">
    <property type="protein sequence ID" value="BAU27614.1"/>
    <property type="molecule type" value="Genomic_DNA"/>
</dbReference>
<dbReference type="Proteomes" id="UP000217696">
    <property type="component" value="Chromosome"/>
</dbReference>
<proteinExistence type="predicted"/>
<dbReference type="AlphaFoldDB" id="A0A0U5BHH9"/>
<protein>
    <submittedName>
        <fullName evidence="1">Uncharacterized protein</fullName>
    </submittedName>
</protein>
<evidence type="ECO:0000313" key="1">
    <source>
        <dbReference type="EMBL" id="BAU27614.1"/>
    </source>
</evidence>
<gene>
    <name evidence="1" type="ORF">CB4_01788</name>
</gene>
<organism evidence="1 2">
    <name type="scientific">Aneurinibacillus soli</name>
    <dbReference type="NCBI Taxonomy" id="1500254"/>
    <lineage>
        <taxon>Bacteria</taxon>
        <taxon>Bacillati</taxon>
        <taxon>Bacillota</taxon>
        <taxon>Bacilli</taxon>
        <taxon>Bacillales</taxon>
        <taxon>Paenibacillaceae</taxon>
        <taxon>Aneurinibacillus group</taxon>
        <taxon>Aneurinibacillus</taxon>
    </lineage>
</organism>
<reference evidence="1 2" key="1">
    <citation type="submission" date="2015-12" db="EMBL/GenBank/DDBJ databases">
        <title>Genome sequence of Aneurinibacillus soli.</title>
        <authorList>
            <person name="Lee J.S."/>
            <person name="Lee K.C."/>
            <person name="Kim K.K."/>
            <person name="Lee B.W."/>
        </authorList>
    </citation>
    <scope>NUCLEOTIDE SEQUENCE [LARGE SCALE GENOMIC DNA]</scope>
    <source>
        <strain evidence="1 2">CB4</strain>
    </source>
</reference>
<sequence>MNKKEVVRGMDEVEQLDLFPAIPDISPPQLPVQRLKKERRKQLIGNQCTLDFEAPKVDKPDEQADSVLQAIRESIIGRSRTGDRFGKHIDQGFKITKCEKHFVWSTEITYMVKGCSDTATFTMLGVNLTHRNEPIPRQMIFGYVRD</sequence>
<name>A0A0U5BHH9_9BACL</name>
<keyword evidence="2" id="KW-1185">Reference proteome</keyword>
<dbReference type="KEGG" id="asoc:CB4_01788"/>